<dbReference type="EMBL" id="PQXL01000596">
    <property type="protein sequence ID" value="THV44673.1"/>
    <property type="molecule type" value="Genomic_DNA"/>
</dbReference>
<reference evidence="2 3" key="1">
    <citation type="submission" date="2017-12" db="EMBL/GenBank/DDBJ databases">
        <title>Comparative genomics of Botrytis spp.</title>
        <authorList>
            <person name="Valero-Jimenez C.A."/>
            <person name="Tapia P."/>
            <person name="Veloso J."/>
            <person name="Silva-Moreno E."/>
            <person name="Staats M."/>
            <person name="Valdes J.H."/>
            <person name="Van Kan J.A.L."/>
        </authorList>
    </citation>
    <scope>NUCLEOTIDE SEQUENCE [LARGE SCALE GENOMIC DNA]</scope>
    <source>
        <strain evidence="2 3">MUCL435</strain>
    </source>
</reference>
<evidence type="ECO:0000256" key="1">
    <source>
        <dbReference type="SAM" id="Coils"/>
    </source>
</evidence>
<feature type="coiled-coil region" evidence="1">
    <location>
        <begin position="28"/>
        <end position="69"/>
    </location>
</feature>
<evidence type="ECO:0000313" key="3">
    <source>
        <dbReference type="Proteomes" id="UP000308671"/>
    </source>
</evidence>
<accession>A0A4S8QIS5</accession>
<comment type="caution">
    <text evidence="2">The sequence shown here is derived from an EMBL/GenBank/DDBJ whole genome shotgun (WGS) entry which is preliminary data.</text>
</comment>
<keyword evidence="3" id="KW-1185">Reference proteome</keyword>
<dbReference type="AlphaFoldDB" id="A0A4S8QIS5"/>
<keyword evidence="1" id="KW-0175">Coiled coil</keyword>
<dbReference type="Proteomes" id="UP000308671">
    <property type="component" value="Unassembled WGS sequence"/>
</dbReference>
<protein>
    <submittedName>
        <fullName evidence="2">Uncharacterized protein</fullName>
    </submittedName>
</protein>
<dbReference type="OrthoDB" id="3543400at2759"/>
<sequence>MTMTIGQALYELLNNFFFLNQVHRMLALFANKGENERLRADLEEAQKKIITLKEKNSVLKARLTQLENRVADQFL</sequence>
<gene>
    <name evidence="2" type="ORF">BGAL_0597g00080</name>
</gene>
<evidence type="ECO:0000313" key="2">
    <source>
        <dbReference type="EMBL" id="THV44673.1"/>
    </source>
</evidence>
<organism evidence="2 3">
    <name type="scientific">Botrytis galanthina</name>
    <dbReference type="NCBI Taxonomy" id="278940"/>
    <lineage>
        <taxon>Eukaryota</taxon>
        <taxon>Fungi</taxon>
        <taxon>Dikarya</taxon>
        <taxon>Ascomycota</taxon>
        <taxon>Pezizomycotina</taxon>
        <taxon>Leotiomycetes</taxon>
        <taxon>Helotiales</taxon>
        <taxon>Sclerotiniaceae</taxon>
        <taxon>Botrytis</taxon>
    </lineage>
</organism>
<proteinExistence type="predicted"/>
<name>A0A4S8QIS5_9HELO</name>